<dbReference type="InterPro" id="IPR025668">
    <property type="entry name" value="Tnp_DDE_dom"/>
</dbReference>
<sequence length="189" mass="21954">HQIRYRQFKSFYLHHVCQHLRAEFPTLLSYSRCIELLPRCAMALHALFETIKGKCTGISIVDSTPIAVCDNLRIKRHRVFRALAERGKSSTGWFFGFKLHTVINHLGELLSIRLTRGNGDDRKPVPDLVRGFFGRLYADKGYISKILLQQLKEKGVTFITRARRNMKPYILIISFQRLMIPNRSLGCHR</sequence>
<dbReference type="Pfam" id="PF13612">
    <property type="entry name" value="DDE_Tnp_1_3"/>
    <property type="match status" value="1"/>
</dbReference>
<feature type="domain" description="Transposase DDE" evidence="1">
    <location>
        <begin position="52"/>
        <end position="185"/>
    </location>
</feature>
<dbReference type="NCBIfam" id="NF033520">
    <property type="entry name" value="transpos_IS982"/>
    <property type="match status" value="1"/>
</dbReference>
<name>G2GYE7_9ENTR</name>
<comment type="caution">
    <text evidence="2">The sequence shown here is derived from an EMBL/GenBank/DDBJ whole genome shotgun (WGS) entry which is preliminary data.</text>
</comment>
<proteinExistence type="predicted"/>
<evidence type="ECO:0000259" key="1">
    <source>
        <dbReference type="Pfam" id="PF13612"/>
    </source>
</evidence>
<gene>
    <name evidence="2" type="ORF">Rin_00008050</name>
</gene>
<dbReference type="RefSeq" id="WP_006706488.1">
    <property type="nucleotide sequence ID" value="NZ_AGCA01000193.1"/>
</dbReference>
<dbReference type="OrthoDB" id="5620529at2"/>
<protein>
    <submittedName>
        <fullName evidence="2">Transposase DDE protein</fullName>
    </submittedName>
</protein>
<feature type="non-terminal residue" evidence="2">
    <location>
        <position position="1"/>
    </location>
</feature>
<reference evidence="2 3" key="1">
    <citation type="journal article" date="2012" name="Genome Res.">
        <title>Genomic basis of endosymbiont-conferred protection against an insect parasitoid.</title>
        <authorList>
            <person name="Hansen A.K."/>
            <person name="Vorburger C."/>
            <person name="Moran N.A."/>
        </authorList>
    </citation>
    <scope>NUCLEOTIDE SEQUENCE [LARGE SCALE GENOMIC DNA]</scope>
    <source>
        <strain evidence="3">R5.15</strain>
    </source>
</reference>
<evidence type="ECO:0000313" key="3">
    <source>
        <dbReference type="Proteomes" id="UP000004116"/>
    </source>
</evidence>
<dbReference type="EMBL" id="AGCA01000193">
    <property type="protein sequence ID" value="EGY29233.1"/>
    <property type="molecule type" value="Genomic_DNA"/>
</dbReference>
<dbReference type="Proteomes" id="UP000004116">
    <property type="component" value="Unassembled WGS sequence"/>
</dbReference>
<evidence type="ECO:0000313" key="2">
    <source>
        <dbReference type="EMBL" id="EGY29233.1"/>
    </source>
</evidence>
<keyword evidence="3" id="KW-1185">Reference proteome</keyword>
<accession>G2GYE7</accession>
<organism evidence="2 3">
    <name type="scientific">Candidatus Regiella insecticola 5.15</name>
    <dbReference type="NCBI Taxonomy" id="1005043"/>
    <lineage>
        <taxon>Bacteria</taxon>
        <taxon>Pseudomonadati</taxon>
        <taxon>Pseudomonadota</taxon>
        <taxon>Gammaproteobacteria</taxon>
        <taxon>Enterobacterales</taxon>
        <taxon>Enterobacteriaceae</taxon>
        <taxon>aphid secondary symbionts</taxon>
        <taxon>Candidatus Regiella</taxon>
    </lineage>
</organism>
<dbReference type="AlphaFoldDB" id="G2GYE7"/>